<accession>A0A2P6PLQ2</accession>
<proteinExistence type="predicted"/>
<gene>
    <name evidence="1" type="ORF">RchiOBHm_Chr6g0254851</name>
</gene>
<dbReference type="EMBL" id="PDCK01000044">
    <property type="protein sequence ID" value="PRQ22861.1"/>
    <property type="molecule type" value="Genomic_DNA"/>
</dbReference>
<sequence length="74" mass="8691">MRGVKACKCYQKGEEKNTVLSHSCKEALFLVLVFVQNLLPIDSMVYIESLKKARRIERKRERERVETLCIFDVT</sequence>
<organism evidence="1 2">
    <name type="scientific">Rosa chinensis</name>
    <name type="common">China rose</name>
    <dbReference type="NCBI Taxonomy" id="74649"/>
    <lineage>
        <taxon>Eukaryota</taxon>
        <taxon>Viridiplantae</taxon>
        <taxon>Streptophyta</taxon>
        <taxon>Embryophyta</taxon>
        <taxon>Tracheophyta</taxon>
        <taxon>Spermatophyta</taxon>
        <taxon>Magnoliopsida</taxon>
        <taxon>eudicotyledons</taxon>
        <taxon>Gunneridae</taxon>
        <taxon>Pentapetalae</taxon>
        <taxon>rosids</taxon>
        <taxon>fabids</taxon>
        <taxon>Rosales</taxon>
        <taxon>Rosaceae</taxon>
        <taxon>Rosoideae</taxon>
        <taxon>Rosoideae incertae sedis</taxon>
        <taxon>Rosa</taxon>
    </lineage>
</organism>
<evidence type="ECO:0000313" key="2">
    <source>
        <dbReference type="Proteomes" id="UP000238479"/>
    </source>
</evidence>
<comment type="caution">
    <text evidence="1">The sequence shown here is derived from an EMBL/GenBank/DDBJ whole genome shotgun (WGS) entry which is preliminary data.</text>
</comment>
<name>A0A2P6PLQ2_ROSCH</name>
<dbReference type="Gramene" id="PRQ22861">
    <property type="protein sequence ID" value="PRQ22861"/>
    <property type="gene ID" value="RchiOBHm_Chr6g0254851"/>
</dbReference>
<dbReference type="Proteomes" id="UP000238479">
    <property type="component" value="Chromosome 6"/>
</dbReference>
<evidence type="ECO:0000313" key="1">
    <source>
        <dbReference type="EMBL" id="PRQ22861.1"/>
    </source>
</evidence>
<protein>
    <submittedName>
        <fullName evidence="1">Uncharacterized protein</fullName>
    </submittedName>
</protein>
<dbReference type="AlphaFoldDB" id="A0A2P6PLQ2"/>
<keyword evidence="2" id="KW-1185">Reference proteome</keyword>
<reference evidence="1 2" key="1">
    <citation type="journal article" date="2018" name="Nat. Genet.">
        <title>The Rosa genome provides new insights in the design of modern roses.</title>
        <authorList>
            <person name="Bendahmane M."/>
        </authorList>
    </citation>
    <scope>NUCLEOTIDE SEQUENCE [LARGE SCALE GENOMIC DNA]</scope>
    <source>
        <strain evidence="2">cv. Old Blush</strain>
    </source>
</reference>